<dbReference type="Proteomes" id="UP000324800">
    <property type="component" value="Unassembled WGS sequence"/>
</dbReference>
<gene>
    <name evidence="1" type="ORF">EZS28_030270</name>
</gene>
<name>A0A5J4UV16_9EUKA</name>
<comment type="caution">
    <text evidence="1">The sequence shown here is derived from an EMBL/GenBank/DDBJ whole genome shotgun (WGS) entry which is preliminary data.</text>
</comment>
<organism evidence="1 2">
    <name type="scientific">Streblomastix strix</name>
    <dbReference type="NCBI Taxonomy" id="222440"/>
    <lineage>
        <taxon>Eukaryota</taxon>
        <taxon>Metamonada</taxon>
        <taxon>Preaxostyla</taxon>
        <taxon>Oxymonadida</taxon>
        <taxon>Streblomastigidae</taxon>
        <taxon>Streblomastix</taxon>
    </lineage>
</organism>
<sequence>MPPTSSVPRGQPPPGQEPMELYIPRNIVIPQATIFAHTLNAKQEIPEIPNVITKETIENHMQRWVLQVFDLIPVCKDDEGQYQPGFGPGVPYATDWRKSNLQGLTPTVGEDGAFWKDCNFDLRVACVRKKCDSKDNSETLQPTKTIRHEFRNRFGRQRIRS</sequence>
<protein>
    <submittedName>
        <fullName evidence="1">Uncharacterized protein</fullName>
    </submittedName>
</protein>
<reference evidence="1 2" key="1">
    <citation type="submission" date="2019-03" db="EMBL/GenBank/DDBJ databases">
        <title>Single cell metagenomics reveals metabolic interactions within the superorganism composed of flagellate Streblomastix strix and complex community of Bacteroidetes bacteria on its surface.</title>
        <authorList>
            <person name="Treitli S.C."/>
            <person name="Kolisko M."/>
            <person name="Husnik F."/>
            <person name="Keeling P."/>
            <person name="Hampl V."/>
        </authorList>
    </citation>
    <scope>NUCLEOTIDE SEQUENCE [LARGE SCALE GENOMIC DNA]</scope>
    <source>
        <strain evidence="1">ST1C</strain>
    </source>
</reference>
<evidence type="ECO:0000313" key="1">
    <source>
        <dbReference type="EMBL" id="KAA6374203.1"/>
    </source>
</evidence>
<proteinExistence type="predicted"/>
<evidence type="ECO:0000313" key="2">
    <source>
        <dbReference type="Proteomes" id="UP000324800"/>
    </source>
</evidence>
<dbReference type="EMBL" id="SNRW01012151">
    <property type="protein sequence ID" value="KAA6374203.1"/>
    <property type="molecule type" value="Genomic_DNA"/>
</dbReference>
<dbReference type="AlphaFoldDB" id="A0A5J4UV16"/>
<accession>A0A5J4UV16</accession>